<dbReference type="HOGENOM" id="CLU_128654_0_0_0"/>
<reference evidence="4" key="2">
    <citation type="submission" date="2011-01" db="EMBL/GenBank/DDBJ databases">
        <title>The complete genome of Deinococcus maricopensis DSM 21211.</title>
        <authorList>
            <consortium name="US DOE Joint Genome Institute (JGI-PGF)"/>
            <person name="Lucas S."/>
            <person name="Copeland A."/>
            <person name="Lapidus A."/>
            <person name="Goodwin L."/>
            <person name="Pitluck S."/>
            <person name="Kyrpides N."/>
            <person name="Mavromatis K."/>
            <person name="Pagani I."/>
            <person name="Ivanova N."/>
            <person name="Ovchinnikova G."/>
            <person name="Zeytun A."/>
            <person name="Detter J.C."/>
            <person name="Han C."/>
            <person name="Land M."/>
            <person name="Hauser L."/>
            <person name="Markowitz V."/>
            <person name="Cheng J.-F."/>
            <person name="Hugenholtz P."/>
            <person name="Woyke T."/>
            <person name="Wu D."/>
            <person name="Pukall R."/>
            <person name="Gehrich-Schroeter G."/>
            <person name="Brambilla E."/>
            <person name="Klenk H.-P."/>
            <person name="Eisen J.A."/>
        </authorList>
    </citation>
    <scope>NUCLEOTIDE SEQUENCE [LARGE SCALE GENOMIC DNA]</scope>
    <source>
        <strain evidence="4">DSM 21211 / LMG 22137 / NRRL B-23946 / LB-34</strain>
    </source>
</reference>
<gene>
    <name evidence="3" type="ordered locus">Deima_1836</name>
</gene>
<evidence type="ECO:0000256" key="1">
    <source>
        <dbReference type="SAM" id="SignalP"/>
    </source>
</evidence>
<protein>
    <submittedName>
        <fullName evidence="3">Lipoprotein LpqB, GerMN domain protein</fullName>
    </submittedName>
</protein>
<evidence type="ECO:0000259" key="2">
    <source>
        <dbReference type="SMART" id="SM00909"/>
    </source>
</evidence>
<name>E8U8U5_DEIML</name>
<dbReference type="AlphaFoldDB" id="E8U8U5"/>
<dbReference type="SMART" id="SM00909">
    <property type="entry name" value="Germane"/>
    <property type="match status" value="1"/>
</dbReference>
<feature type="chain" id="PRO_5003228476" evidence="1">
    <location>
        <begin position="20"/>
        <end position="180"/>
    </location>
</feature>
<accession>E8U8U5</accession>
<dbReference type="EMBL" id="CP002454">
    <property type="protein sequence ID" value="ADV67484.1"/>
    <property type="molecule type" value="Genomic_DNA"/>
</dbReference>
<keyword evidence="4" id="KW-1185">Reference proteome</keyword>
<evidence type="ECO:0000313" key="4">
    <source>
        <dbReference type="Proteomes" id="UP000008635"/>
    </source>
</evidence>
<dbReference type="OrthoDB" id="68423at2"/>
<dbReference type="InterPro" id="IPR019606">
    <property type="entry name" value="GerMN"/>
</dbReference>
<dbReference type="Proteomes" id="UP000008635">
    <property type="component" value="Chromosome"/>
</dbReference>
<dbReference type="RefSeq" id="WP_013556989.1">
    <property type="nucleotide sequence ID" value="NC_014958.1"/>
</dbReference>
<proteinExistence type="predicted"/>
<evidence type="ECO:0000313" key="3">
    <source>
        <dbReference type="EMBL" id="ADV67484.1"/>
    </source>
</evidence>
<feature type="domain" description="GerMN" evidence="2">
    <location>
        <begin position="78"/>
        <end position="164"/>
    </location>
</feature>
<organism evidence="3 4">
    <name type="scientific">Deinococcus maricopensis (strain DSM 21211 / LMG 22137 / NRRL B-23946 / LB-34)</name>
    <dbReference type="NCBI Taxonomy" id="709986"/>
    <lineage>
        <taxon>Bacteria</taxon>
        <taxon>Thermotogati</taxon>
        <taxon>Deinococcota</taxon>
        <taxon>Deinococci</taxon>
        <taxon>Deinococcales</taxon>
        <taxon>Deinococcaceae</taxon>
        <taxon>Deinococcus</taxon>
    </lineage>
</organism>
<dbReference type="eggNOG" id="COG5401">
    <property type="taxonomic scope" value="Bacteria"/>
</dbReference>
<keyword evidence="3" id="KW-0449">Lipoprotein</keyword>
<feature type="signal peptide" evidence="1">
    <location>
        <begin position="1"/>
        <end position="19"/>
    </location>
</feature>
<keyword evidence="1" id="KW-0732">Signal</keyword>
<dbReference type="KEGG" id="dmr:Deima_1836"/>
<sequence precursor="true">MRPLLSPFNVISALLLVSAAFVDHVVSQPPAAPKPPKLQLGSVEQVRARLYFTDDQVQAMRPEVRTVSATSNAPDAVARAALKAWVAGPTSGDALPVVPKGSDVPNVWVRGEHYFVNLPAAYARLNYGSDGERMIVCTLTRTLLESRGRDVTFLLNGRNVETLLGHVDLRSPFLRDDCED</sequence>
<dbReference type="STRING" id="709986.Deima_1836"/>
<dbReference type="Pfam" id="PF10646">
    <property type="entry name" value="Germane"/>
    <property type="match status" value="1"/>
</dbReference>
<reference evidence="3 4" key="1">
    <citation type="journal article" date="2011" name="Stand. Genomic Sci.">
        <title>Complete genome sequence of Deinococcus maricopensis type strain (LB-34).</title>
        <authorList>
            <person name="Pukall R."/>
            <person name="Zeytun A."/>
            <person name="Lucas S."/>
            <person name="Lapidus A."/>
            <person name="Hammon N."/>
            <person name="Deshpande S."/>
            <person name="Nolan M."/>
            <person name="Cheng J.F."/>
            <person name="Pitluck S."/>
            <person name="Liolios K."/>
            <person name="Pagani I."/>
            <person name="Mikhailova N."/>
            <person name="Ivanova N."/>
            <person name="Mavromatis K."/>
            <person name="Pati A."/>
            <person name="Tapia R."/>
            <person name="Han C."/>
            <person name="Goodwin L."/>
            <person name="Chen A."/>
            <person name="Palaniappan K."/>
            <person name="Land M."/>
            <person name="Hauser L."/>
            <person name="Chang Y.J."/>
            <person name="Jeffries C.D."/>
            <person name="Brambilla E.M."/>
            <person name="Rohde M."/>
            <person name="Goker M."/>
            <person name="Detter J.C."/>
            <person name="Woyke T."/>
            <person name="Bristow J."/>
            <person name="Eisen J.A."/>
            <person name="Markowitz V."/>
            <person name="Hugenholtz P."/>
            <person name="Kyrpides N.C."/>
            <person name="Klenk H.P."/>
        </authorList>
    </citation>
    <scope>NUCLEOTIDE SEQUENCE [LARGE SCALE GENOMIC DNA]</scope>
    <source>
        <strain evidence="4">DSM 21211 / LMG 22137 / NRRL B-23946 / LB-34</strain>
    </source>
</reference>